<sequence>MIKSVDSSLKKHTMKTVQNQTALLFFYHLIKHPTKTFDKHKTTTSSETQSNHWILHRLLLKK</sequence>
<dbReference type="AlphaFoldDB" id="A0A2H3KSA1"/>
<accession>A0A2H3KSA1</accession>
<protein>
    <submittedName>
        <fullName evidence="1">Uncharacterized protein</fullName>
    </submittedName>
</protein>
<proteinExistence type="predicted"/>
<gene>
    <name evidence="1" type="ORF">B0A77_06225</name>
</gene>
<dbReference type="Proteomes" id="UP000220828">
    <property type="component" value="Unassembled WGS sequence"/>
</dbReference>
<name>A0A2H3KSA1_9FLAO</name>
<comment type="caution">
    <text evidence="1">The sequence shown here is derived from an EMBL/GenBank/DDBJ whole genome shotgun (WGS) entry which is preliminary data.</text>
</comment>
<evidence type="ECO:0000313" key="2">
    <source>
        <dbReference type="Proteomes" id="UP000220828"/>
    </source>
</evidence>
<dbReference type="EMBL" id="PCMW01000033">
    <property type="protein sequence ID" value="PDS25044.1"/>
    <property type="molecule type" value="Genomic_DNA"/>
</dbReference>
<organism evidence="1 2">
    <name type="scientific">Flavobacterium branchiophilum</name>
    <dbReference type="NCBI Taxonomy" id="55197"/>
    <lineage>
        <taxon>Bacteria</taxon>
        <taxon>Pseudomonadati</taxon>
        <taxon>Bacteroidota</taxon>
        <taxon>Flavobacteriia</taxon>
        <taxon>Flavobacteriales</taxon>
        <taxon>Flavobacteriaceae</taxon>
        <taxon>Flavobacterium</taxon>
    </lineage>
</organism>
<reference evidence="1 2" key="1">
    <citation type="submission" date="2017-09" db="EMBL/GenBank/DDBJ databases">
        <title>Whole genomes of Flavobacteriaceae.</title>
        <authorList>
            <person name="Stine C."/>
            <person name="Li C."/>
            <person name="Tadesse D."/>
        </authorList>
    </citation>
    <scope>NUCLEOTIDE SEQUENCE [LARGE SCALE GENOMIC DNA]</scope>
    <source>
        <strain evidence="1 2">ATCC 35036</strain>
    </source>
</reference>
<evidence type="ECO:0000313" key="1">
    <source>
        <dbReference type="EMBL" id="PDS25044.1"/>
    </source>
</evidence>